<sequence>MQPSRGCDCCWAELLRNHRPAVRLFICLRAWRYVALQRKHRLHQSKPREWQQARFFEMELPLHAVVTALDHDDDTMDESFELLGSFYALYPGSTALLDHQRRPPLYYALEQRWGLEKLSWLVDKSLDVVLEKDSDGLALVAHAIVNKCPEELVIRLAVAAAARCIVAVDELLDGQHFESARRFCHRALVDFFPGVPKFPHARCREILSGRRQNGEGQTRVAATAIREIWTQFIDTWGHFGAPLLQRDLPKALCPVMDSFVEVSLVAKGEPLTYQWFMQLEGQGESIPIEGATQSFICLSPSIQPHNQGTYYCEVVNRRGRVVSTRMLVRVVDDRVPPDPTLNFVVDRALLTTQDYTLRCLKASAGGWTRTELKLPFRVVLILNQGCGCVMEKR</sequence>
<name>A0A6A3GKL1_9STRA</name>
<dbReference type="InterPro" id="IPR013783">
    <property type="entry name" value="Ig-like_fold"/>
</dbReference>
<dbReference type="Proteomes" id="UP000435112">
    <property type="component" value="Unassembled WGS sequence"/>
</dbReference>
<proteinExistence type="predicted"/>
<dbReference type="Gene3D" id="2.60.40.10">
    <property type="entry name" value="Immunoglobulins"/>
    <property type="match status" value="1"/>
</dbReference>
<organism evidence="2 3">
    <name type="scientific">Phytophthora rubi</name>
    <dbReference type="NCBI Taxonomy" id="129364"/>
    <lineage>
        <taxon>Eukaryota</taxon>
        <taxon>Sar</taxon>
        <taxon>Stramenopiles</taxon>
        <taxon>Oomycota</taxon>
        <taxon>Peronosporomycetes</taxon>
        <taxon>Peronosporales</taxon>
        <taxon>Peronosporaceae</taxon>
        <taxon>Phytophthora</taxon>
    </lineage>
</organism>
<dbReference type="InterPro" id="IPR036179">
    <property type="entry name" value="Ig-like_dom_sf"/>
</dbReference>
<evidence type="ECO:0000313" key="3">
    <source>
        <dbReference type="Proteomes" id="UP000435112"/>
    </source>
</evidence>
<gene>
    <name evidence="2" type="ORF">PR002_g30510</name>
</gene>
<reference evidence="2 3" key="1">
    <citation type="submission" date="2018-09" db="EMBL/GenBank/DDBJ databases">
        <title>Genomic investigation of the strawberry pathogen Phytophthora fragariae indicates pathogenicity is determined by transcriptional variation in three key races.</title>
        <authorList>
            <person name="Adams T.M."/>
            <person name="Armitage A.D."/>
            <person name="Sobczyk M.K."/>
            <person name="Bates H.J."/>
            <person name="Dunwell J.M."/>
            <person name="Nellist C.F."/>
            <person name="Harrison R.J."/>
        </authorList>
    </citation>
    <scope>NUCLEOTIDE SEQUENCE [LARGE SCALE GENOMIC DNA]</scope>
    <source>
        <strain evidence="2 3">SCRP324</strain>
    </source>
</reference>
<dbReference type="InterPro" id="IPR007110">
    <property type="entry name" value="Ig-like_dom"/>
</dbReference>
<feature type="domain" description="Ig-like" evidence="1">
    <location>
        <begin position="253"/>
        <end position="323"/>
    </location>
</feature>
<accession>A0A6A3GKL1</accession>
<dbReference type="EMBL" id="QXFU01006986">
    <property type="protein sequence ID" value="KAE8959534.1"/>
    <property type="molecule type" value="Genomic_DNA"/>
</dbReference>
<dbReference type="PROSITE" id="PS50835">
    <property type="entry name" value="IG_LIKE"/>
    <property type="match status" value="1"/>
</dbReference>
<dbReference type="OrthoDB" id="126022at2759"/>
<dbReference type="SUPFAM" id="SSF48726">
    <property type="entry name" value="Immunoglobulin"/>
    <property type="match status" value="1"/>
</dbReference>
<dbReference type="AlphaFoldDB" id="A0A6A3GKL1"/>
<protein>
    <recommendedName>
        <fullName evidence="1">Ig-like domain-containing protein</fullName>
    </recommendedName>
</protein>
<comment type="caution">
    <text evidence="2">The sequence shown here is derived from an EMBL/GenBank/DDBJ whole genome shotgun (WGS) entry which is preliminary data.</text>
</comment>
<evidence type="ECO:0000313" key="2">
    <source>
        <dbReference type="EMBL" id="KAE8959534.1"/>
    </source>
</evidence>
<evidence type="ECO:0000259" key="1">
    <source>
        <dbReference type="PROSITE" id="PS50835"/>
    </source>
</evidence>